<dbReference type="PROSITE" id="PS51257">
    <property type="entry name" value="PROKAR_LIPOPROTEIN"/>
    <property type="match status" value="1"/>
</dbReference>
<dbReference type="GO" id="GO:0009234">
    <property type="term" value="P:menaquinone biosynthetic process"/>
    <property type="evidence" value="ECO:0007669"/>
    <property type="project" value="UniProtKB-UniPathway"/>
</dbReference>
<sequence>MKTIVQTMRVPFLILPPTCVVVGVACAYRLGVSISAVDVVLILLGALLAHISVNMLNEYQDYRSGLDSCTIRTPFSGGSGALPSQPEAANAVLLGALATLVGVAAIGFWFALRVPVILPLGALGGVIILTYTRQINRSPWMCLIAPGLSFGLLMVLGTTLVLAERIDTATILAALVPFFLVNNLLLLNQFPDLEADAAHGRKHFPIQYGIAASVRMYRVLSFATAGVIVLAVGRGDWPLWSLLALLPWTLTLVSAKGASEYGKTIGQQPQFMAMNVVATVVTPLVLGVTLFLG</sequence>
<feature type="transmembrane region" description="Helical" evidence="8">
    <location>
        <begin position="208"/>
        <end position="233"/>
    </location>
</feature>
<accession>A0A170PMF8</accession>
<evidence type="ECO:0000256" key="5">
    <source>
        <dbReference type="ARBA" id="ARBA00022692"/>
    </source>
</evidence>
<dbReference type="PANTHER" id="PTHR13929">
    <property type="entry name" value="1,4-DIHYDROXY-2-NAPHTHOATE OCTAPRENYLTRANSFERASE"/>
    <property type="match status" value="1"/>
</dbReference>
<organism evidence="9">
    <name type="scientific">hydrothermal vent metagenome</name>
    <dbReference type="NCBI Taxonomy" id="652676"/>
    <lineage>
        <taxon>unclassified sequences</taxon>
        <taxon>metagenomes</taxon>
        <taxon>ecological metagenomes</taxon>
    </lineage>
</organism>
<evidence type="ECO:0000256" key="1">
    <source>
        <dbReference type="ARBA" id="ARBA00004141"/>
    </source>
</evidence>
<feature type="transmembrane region" description="Helical" evidence="8">
    <location>
        <begin position="271"/>
        <end position="292"/>
    </location>
</feature>
<dbReference type="EC" id="2.5.1.74" evidence="9"/>
<proteinExistence type="predicted"/>
<comment type="subcellular location">
    <subcellularLocation>
        <location evidence="1">Membrane</location>
        <topology evidence="1">Multi-pass membrane protein</topology>
    </subcellularLocation>
</comment>
<evidence type="ECO:0000256" key="6">
    <source>
        <dbReference type="ARBA" id="ARBA00022989"/>
    </source>
</evidence>
<feature type="transmembrane region" description="Helical" evidence="8">
    <location>
        <begin position="12"/>
        <end position="30"/>
    </location>
</feature>
<dbReference type="Pfam" id="PF01040">
    <property type="entry name" value="UbiA"/>
    <property type="match status" value="1"/>
</dbReference>
<feature type="transmembrane region" description="Helical" evidence="8">
    <location>
        <begin position="169"/>
        <end position="187"/>
    </location>
</feature>
<protein>
    <submittedName>
        <fullName evidence="9">1,4-dihydroxy-2-naphthoate polyprenyltransferase</fullName>
        <ecNumber evidence="9">2.5.1.74</ecNumber>
    </submittedName>
</protein>
<feature type="transmembrane region" description="Helical" evidence="8">
    <location>
        <begin position="140"/>
        <end position="163"/>
    </location>
</feature>
<keyword evidence="4 9" id="KW-0808">Transferase</keyword>
<evidence type="ECO:0000256" key="2">
    <source>
        <dbReference type="ARBA" id="ARBA00004863"/>
    </source>
</evidence>
<evidence type="ECO:0000313" key="9">
    <source>
        <dbReference type="EMBL" id="CUS42736.1"/>
    </source>
</evidence>
<dbReference type="InterPro" id="IPR026046">
    <property type="entry name" value="UBIAD1"/>
</dbReference>
<feature type="transmembrane region" description="Helical" evidence="8">
    <location>
        <begin position="36"/>
        <end position="56"/>
    </location>
</feature>
<dbReference type="GO" id="GO:0046428">
    <property type="term" value="F:1,4-dihydroxy-2-naphthoate polyprenyltransferase activity"/>
    <property type="evidence" value="ECO:0007669"/>
    <property type="project" value="UniProtKB-EC"/>
</dbReference>
<evidence type="ECO:0000256" key="8">
    <source>
        <dbReference type="SAM" id="Phobius"/>
    </source>
</evidence>
<dbReference type="EMBL" id="CZQC01000070">
    <property type="protein sequence ID" value="CUS42736.1"/>
    <property type="molecule type" value="Genomic_DNA"/>
</dbReference>
<keyword evidence="7 8" id="KW-0472">Membrane</keyword>
<dbReference type="GO" id="GO:0042371">
    <property type="term" value="P:vitamin K biosynthetic process"/>
    <property type="evidence" value="ECO:0007669"/>
    <property type="project" value="TreeGrafter"/>
</dbReference>
<feature type="transmembrane region" description="Helical" evidence="8">
    <location>
        <begin position="91"/>
        <end position="110"/>
    </location>
</feature>
<keyword evidence="3" id="KW-0474">Menaquinone biosynthesis</keyword>
<name>A0A170PMF8_9ZZZZ</name>
<evidence type="ECO:0000256" key="4">
    <source>
        <dbReference type="ARBA" id="ARBA00022679"/>
    </source>
</evidence>
<feature type="transmembrane region" description="Helical" evidence="8">
    <location>
        <begin position="239"/>
        <end position="259"/>
    </location>
</feature>
<dbReference type="PANTHER" id="PTHR13929:SF0">
    <property type="entry name" value="UBIA PRENYLTRANSFERASE DOMAIN-CONTAINING PROTEIN 1"/>
    <property type="match status" value="1"/>
</dbReference>
<keyword evidence="6 8" id="KW-1133">Transmembrane helix</keyword>
<reference evidence="9" key="1">
    <citation type="submission" date="2015-10" db="EMBL/GenBank/DDBJ databases">
        <authorList>
            <person name="Gilbert D.G."/>
        </authorList>
    </citation>
    <scope>NUCLEOTIDE SEQUENCE</scope>
</reference>
<dbReference type="GO" id="GO:0016020">
    <property type="term" value="C:membrane"/>
    <property type="evidence" value="ECO:0007669"/>
    <property type="project" value="UniProtKB-SubCell"/>
</dbReference>
<dbReference type="CDD" id="cd13962">
    <property type="entry name" value="PT_UbiA_UBIAD1"/>
    <property type="match status" value="1"/>
</dbReference>
<dbReference type="UniPathway" id="UPA00079"/>
<dbReference type="InterPro" id="IPR044878">
    <property type="entry name" value="UbiA_sf"/>
</dbReference>
<gene>
    <name evidence="9" type="ORF">MGWOODY_Tha1114</name>
</gene>
<comment type="pathway">
    <text evidence="2">Quinol/quinone metabolism; menaquinone biosynthesis.</text>
</comment>
<dbReference type="InterPro" id="IPR000537">
    <property type="entry name" value="UbiA_prenyltransferase"/>
</dbReference>
<evidence type="ECO:0000256" key="3">
    <source>
        <dbReference type="ARBA" id="ARBA00022428"/>
    </source>
</evidence>
<dbReference type="AlphaFoldDB" id="A0A170PMF8"/>
<evidence type="ECO:0000256" key="7">
    <source>
        <dbReference type="ARBA" id="ARBA00023136"/>
    </source>
</evidence>
<feature type="transmembrane region" description="Helical" evidence="8">
    <location>
        <begin position="116"/>
        <end position="133"/>
    </location>
</feature>
<keyword evidence="5 8" id="KW-0812">Transmembrane</keyword>
<dbReference type="Gene3D" id="1.10.357.140">
    <property type="entry name" value="UbiA prenyltransferase"/>
    <property type="match status" value="1"/>
</dbReference>